<protein>
    <submittedName>
        <fullName evidence="1">Uncharacterized protein</fullName>
    </submittedName>
</protein>
<reference evidence="1 2" key="1">
    <citation type="submission" date="2016-03" db="EMBL/GenBank/DDBJ databases">
        <title>Whole genome sequencing of Grifola frondosa 9006-11.</title>
        <authorList>
            <person name="Min B."/>
            <person name="Park H."/>
            <person name="Kim J.-G."/>
            <person name="Cho H."/>
            <person name="Oh Y.-L."/>
            <person name="Kong W.-S."/>
            <person name="Choi I.-G."/>
        </authorList>
    </citation>
    <scope>NUCLEOTIDE SEQUENCE [LARGE SCALE GENOMIC DNA]</scope>
    <source>
        <strain evidence="1 2">9006-11</strain>
    </source>
</reference>
<proteinExistence type="predicted"/>
<dbReference type="EMBL" id="LUGG01000013">
    <property type="protein sequence ID" value="OBZ70605.1"/>
    <property type="molecule type" value="Genomic_DNA"/>
</dbReference>
<evidence type="ECO:0000313" key="2">
    <source>
        <dbReference type="Proteomes" id="UP000092993"/>
    </source>
</evidence>
<sequence>MQRNFQRRRRLRYSIPPYFKNGTYLTEISSNGGSVHNIHSSGDAAVRGRPIAKILIRALRSRSTRSLSIFCTHAWFV</sequence>
<name>A0A1C7M101_GRIFR</name>
<gene>
    <name evidence="1" type="ORF">A0H81_09238</name>
</gene>
<dbReference type="Proteomes" id="UP000092993">
    <property type="component" value="Unassembled WGS sequence"/>
</dbReference>
<keyword evidence="2" id="KW-1185">Reference proteome</keyword>
<organism evidence="1 2">
    <name type="scientific">Grifola frondosa</name>
    <name type="common">Maitake</name>
    <name type="synonym">Polyporus frondosus</name>
    <dbReference type="NCBI Taxonomy" id="5627"/>
    <lineage>
        <taxon>Eukaryota</taxon>
        <taxon>Fungi</taxon>
        <taxon>Dikarya</taxon>
        <taxon>Basidiomycota</taxon>
        <taxon>Agaricomycotina</taxon>
        <taxon>Agaricomycetes</taxon>
        <taxon>Polyporales</taxon>
        <taxon>Grifolaceae</taxon>
        <taxon>Grifola</taxon>
    </lineage>
</organism>
<accession>A0A1C7M101</accession>
<evidence type="ECO:0000313" key="1">
    <source>
        <dbReference type="EMBL" id="OBZ70605.1"/>
    </source>
</evidence>
<comment type="caution">
    <text evidence="1">The sequence shown here is derived from an EMBL/GenBank/DDBJ whole genome shotgun (WGS) entry which is preliminary data.</text>
</comment>
<dbReference type="AlphaFoldDB" id="A0A1C7M101"/>